<proteinExistence type="predicted"/>
<dbReference type="OrthoDB" id="9806179at2"/>
<accession>A0A1M7F9S5</accession>
<evidence type="ECO:0000313" key="7">
    <source>
        <dbReference type="Proteomes" id="UP000184038"/>
    </source>
</evidence>
<dbReference type="SUPFAM" id="SSF51905">
    <property type="entry name" value="FAD/NAD(P)-binding domain"/>
    <property type="match status" value="1"/>
</dbReference>
<dbReference type="GO" id="GO:0016491">
    <property type="term" value="F:oxidoreductase activity"/>
    <property type="evidence" value="ECO:0007669"/>
    <property type="project" value="UniProtKB-KW"/>
</dbReference>
<feature type="region of interest" description="Disordered" evidence="3">
    <location>
        <begin position="324"/>
        <end position="348"/>
    </location>
</feature>
<dbReference type="PRINTS" id="PR00368">
    <property type="entry name" value="FADPNR"/>
</dbReference>
<dbReference type="PRINTS" id="PR00469">
    <property type="entry name" value="PNDRDTASEII"/>
</dbReference>
<protein>
    <submittedName>
        <fullName evidence="6">Thioredoxin reductase (NADPH)</fullName>
    </submittedName>
</protein>
<dbReference type="AlphaFoldDB" id="A0A1M7F9S5"/>
<dbReference type="InterPro" id="IPR023753">
    <property type="entry name" value="FAD/NAD-binding_dom"/>
</dbReference>
<feature type="compositionally biased region" description="Basic and acidic residues" evidence="3">
    <location>
        <begin position="324"/>
        <end position="341"/>
    </location>
</feature>
<keyword evidence="2" id="KW-0560">Oxidoreductase</keyword>
<evidence type="ECO:0000259" key="5">
    <source>
        <dbReference type="Pfam" id="PF13192"/>
    </source>
</evidence>
<evidence type="ECO:0000256" key="2">
    <source>
        <dbReference type="ARBA" id="ARBA00023002"/>
    </source>
</evidence>
<dbReference type="InterPro" id="IPR036249">
    <property type="entry name" value="Thioredoxin-like_sf"/>
</dbReference>
<dbReference type="RefSeq" id="WP_073282379.1">
    <property type="nucleotide sequence ID" value="NZ_FRCP01000005.1"/>
</dbReference>
<evidence type="ECO:0000259" key="4">
    <source>
        <dbReference type="Pfam" id="PF07992"/>
    </source>
</evidence>
<dbReference type="EMBL" id="FRCP01000005">
    <property type="protein sequence ID" value="SHM00801.1"/>
    <property type="molecule type" value="Genomic_DNA"/>
</dbReference>
<dbReference type="InterPro" id="IPR050097">
    <property type="entry name" value="Ferredoxin-NADP_redctase_2"/>
</dbReference>
<dbReference type="InterPro" id="IPR017561">
    <property type="entry name" value="AhpF_homologue_put"/>
</dbReference>
<dbReference type="InterPro" id="IPR036188">
    <property type="entry name" value="FAD/NAD-bd_sf"/>
</dbReference>
<sequence length="549" mass="60514">MEDLRSLYDLIIVGGGPAGLSAALYMARAKYRVLVIEKEKLGGQITITAEIINYPGVKKTSGKELTDSMRMQAESFGAEFLMAEVQEMELESDVKIIRTTKGDYKALGVILAVGANPRNLGFEGEKEFQGRGVAYCATCDGEFFTGMDVFVIGGGFAAVEEGIFLTRYAKSVTLIVREEDFTCAKTVSDQLKGNDKISTVFHTEVVELKGDSKLKSARFRDNITGDEWTYEAKENESFGVFVFAGYVPNTHWLPKSVELNAQGYILTDANQQTNIDGVFAAGDVCVKNLRQVVTAVSDGAIAATSMEKYVSDLHAKLNIPELEITKKTSKQPEAESNHNTDEDSTDGEFLSSEIKNQLRGVFEKFEKPVILKTWLDDRKVSEEVRGFVEEFTSLTDKVTWTEGNEEEVSTRLLPTIEVCYDDGTSSGIQFHGVPGGHEINSFIIALYNVAGPGKEIDPDVEKMIKEVSKPVNLKIMVSLSCTMCPELVMAAQKAATLSGNIEAEMIDLMHYPELKEKYQIMSVPCMIINDKTIHFGKKGISEIATLISQ</sequence>
<keyword evidence="7" id="KW-1185">Reference proteome</keyword>
<dbReference type="SUPFAM" id="SSF52833">
    <property type="entry name" value="Thioredoxin-like"/>
    <property type="match status" value="2"/>
</dbReference>
<dbReference type="Gene3D" id="3.50.50.60">
    <property type="entry name" value="FAD/NAD(P)-binding domain"/>
    <property type="match status" value="2"/>
</dbReference>
<feature type="domain" description="FAD/NAD(P)-binding" evidence="4">
    <location>
        <begin position="8"/>
        <end position="299"/>
    </location>
</feature>
<dbReference type="STRING" id="1120996.SAMN02746066_00500"/>
<dbReference type="Proteomes" id="UP000184038">
    <property type="component" value="Unassembled WGS sequence"/>
</dbReference>
<dbReference type="Gene3D" id="3.40.30.80">
    <property type="match status" value="1"/>
</dbReference>
<evidence type="ECO:0000256" key="3">
    <source>
        <dbReference type="SAM" id="MobiDB-lite"/>
    </source>
</evidence>
<feature type="domain" description="Thioredoxin-like fold" evidence="5">
    <location>
        <begin position="472"/>
        <end position="537"/>
    </location>
</feature>
<evidence type="ECO:0000256" key="1">
    <source>
        <dbReference type="ARBA" id="ARBA00022630"/>
    </source>
</evidence>
<gene>
    <name evidence="6" type="ORF">SAMN02746066_00500</name>
</gene>
<dbReference type="InterPro" id="IPR012336">
    <property type="entry name" value="Thioredoxin-like_fold"/>
</dbReference>
<name>A0A1M7F9S5_9FIRM</name>
<dbReference type="NCBIfam" id="TIGR03143">
    <property type="entry name" value="AhpF_homolog"/>
    <property type="match status" value="1"/>
</dbReference>
<dbReference type="PANTHER" id="PTHR48105">
    <property type="entry name" value="THIOREDOXIN REDUCTASE 1-RELATED-RELATED"/>
    <property type="match status" value="1"/>
</dbReference>
<dbReference type="Pfam" id="PF07992">
    <property type="entry name" value="Pyr_redox_2"/>
    <property type="match status" value="1"/>
</dbReference>
<dbReference type="InterPro" id="IPR044142">
    <property type="entry name" value="AhpF_NTD_N"/>
</dbReference>
<reference evidence="6 7" key="1">
    <citation type="submission" date="2016-11" db="EMBL/GenBank/DDBJ databases">
        <authorList>
            <person name="Jaros S."/>
            <person name="Januszkiewicz K."/>
            <person name="Wedrychowicz H."/>
        </authorList>
    </citation>
    <scope>NUCLEOTIDE SEQUENCE [LARGE SCALE GENOMIC DNA]</scope>
    <source>
        <strain evidence="6 7">DSM 15930</strain>
    </source>
</reference>
<dbReference type="Pfam" id="PF13192">
    <property type="entry name" value="Thioredoxin_3"/>
    <property type="match status" value="1"/>
</dbReference>
<keyword evidence="1" id="KW-0285">Flavoprotein</keyword>
<dbReference type="CDD" id="cd02974">
    <property type="entry name" value="AhpF_NTD_N"/>
    <property type="match status" value="1"/>
</dbReference>
<evidence type="ECO:0000313" key="6">
    <source>
        <dbReference type="EMBL" id="SHM00801.1"/>
    </source>
</evidence>
<organism evidence="6 7">
    <name type="scientific">Anaerosporobacter mobilis DSM 15930</name>
    <dbReference type="NCBI Taxonomy" id="1120996"/>
    <lineage>
        <taxon>Bacteria</taxon>
        <taxon>Bacillati</taxon>
        <taxon>Bacillota</taxon>
        <taxon>Clostridia</taxon>
        <taxon>Lachnospirales</taxon>
        <taxon>Lachnospiraceae</taxon>
        <taxon>Anaerosporobacter</taxon>
    </lineage>
</organism>